<feature type="transmembrane region" description="Helical" evidence="1">
    <location>
        <begin position="47"/>
        <end position="65"/>
    </location>
</feature>
<proteinExistence type="predicted"/>
<protein>
    <submittedName>
        <fullName evidence="2">Uncharacterized protein</fullName>
    </submittedName>
</protein>
<organism evidence="2 3">
    <name type="scientific">Striga asiatica</name>
    <name type="common">Asiatic witchweed</name>
    <name type="synonym">Buchnera asiatica</name>
    <dbReference type="NCBI Taxonomy" id="4170"/>
    <lineage>
        <taxon>Eukaryota</taxon>
        <taxon>Viridiplantae</taxon>
        <taxon>Streptophyta</taxon>
        <taxon>Embryophyta</taxon>
        <taxon>Tracheophyta</taxon>
        <taxon>Spermatophyta</taxon>
        <taxon>Magnoliopsida</taxon>
        <taxon>eudicotyledons</taxon>
        <taxon>Gunneridae</taxon>
        <taxon>Pentapetalae</taxon>
        <taxon>asterids</taxon>
        <taxon>lamiids</taxon>
        <taxon>Lamiales</taxon>
        <taxon>Orobanchaceae</taxon>
        <taxon>Buchnereae</taxon>
        <taxon>Striga</taxon>
    </lineage>
</organism>
<dbReference type="EMBL" id="BKCP01009959">
    <property type="protein sequence ID" value="GER51830.1"/>
    <property type="molecule type" value="Genomic_DNA"/>
</dbReference>
<sequence>MPGIKKRGRKKQTNLGNQGNRMRGLGFQLCLALADLLHLEHPFHDELVLALLVSVALGLALPWQVELRLPAFVEWDQQMGTLVSVRDRHLRRHHLLLGRNHFLRRTRNLHCPRNGLMNTRIWDLIQISFLVSIWGMGVLLLVGFAACQSPHESRSHRSSRSLKGLAVAVSAARRSSTSRTPGLRETKMRLESERLGFTFVNEIRPRRDSVKC</sequence>
<evidence type="ECO:0000256" key="1">
    <source>
        <dbReference type="SAM" id="Phobius"/>
    </source>
</evidence>
<evidence type="ECO:0000313" key="2">
    <source>
        <dbReference type="EMBL" id="GER51830.1"/>
    </source>
</evidence>
<keyword evidence="1" id="KW-1133">Transmembrane helix</keyword>
<keyword evidence="1" id="KW-0472">Membrane</keyword>
<comment type="caution">
    <text evidence="2">The sequence shown here is derived from an EMBL/GenBank/DDBJ whole genome shotgun (WGS) entry which is preliminary data.</text>
</comment>
<feature type="transmembrane region" description="Helical" evidence="1">
    <location>
        <begin position="124"/>
        <end position="147"/>
    </location>
</feature>
<keyword evidence="3" id="KW-1185">Reference proteome</keyword>
<evidence type="ECO:0000313" key="3">
    <source>
        <dbReference type="Proteomes" id="UP000325081"/>
    </source>
</evidence>
<accession>A0A5A7R3C7</accession>
<gene>
    <name evidence="2" type="ORF">STAS_29252</name>
</gene>
<reference evidence="3" key="1">
    <citation type="journal article" date="2019" name="Curr. Biol.">
        <title>Genome Sequence of Striga asiatica Provides Insight into the Evolution of Plant Parasitism.</title>
        <authorList>
            <person name="Yoshida S."/>
            <person name="Kim S."/>
            <person name="Wafula E.K."/>
            <person name="Tanskanen J."/>
            <person name="Kim Y.M."/>
            <person name="Honaas L."/>
            <person name="Yang Z."/>
            <person name="Spallek T."/>
            <person name="Conn C.E."/>
            <person name="Ichihashi Y."/>
            <person name="Cheong K."/>
            <person name="Cui S."/>
            <person name="Der J.P."/>
            <person name="Gundlach H."/>
            <person name="Jiao Y."/>
            <person name="Hori C."/>
            <person name="Ishida J.K."/>
            <person name="Kasahara H."/>
            <person name="Kiba T."/>
            <person name="Kim M.S."/>
            <person name="Koo N."/>
            <person name="Laohavisit A."/>
            <person name="Lee Y.H."/>
            <person name="Lumba S."/>
            <person name="McCourt P."/>
            <person name="Mortimer J.C."/>
            <person name="Mutuku J.M."/>
            <person name="Nomura T."/>
            <person name="Sasaki-Sekimoto Y."/>
            <person name="Seto Y."/>
            <person name="Wang Y."/>
            <person name="Wakatake T."/>
            <person name="Sakakibara H."/>
            <person name="Demura T."/>
            <person name="Yamaguchi S."/>
            <person name="Yoneyama K."/>
            <person name="Manabe R.I."/>
            <person name="Nelson D.C."/>
            <person name="Schulman A.H."/>
            <person name="Timko M.P."/>
            <person name="dePamphilis C.W."/>
            <person name="Choi D."/>
            <person name="Shirasu K."/>
        </authorList>
    </citation>
    <scope>NUCLEOTIDE SEQUENCE [LARGE SCALE GENOMIC DNA]</scope>
    <source>
        <strain evidence="3">cv. UVA1</strain>
    </source>
</reference>
<name>A0A5A7R3C7_STRAF</name>
<keyword evidence="1" id="KW-0812">Transmembrane</keyword>
<dbReference type="AlphaFoldDB" id="A0A5A7R3C7"/>
<dbReference type="Proteomes" id="UP000325081">
    <property type="component" value="Unassembled WGS sequence"/>
</dbReference>